<proteinExistence type="predicted"/>
<organism evidence="2 3">
    <name type="scientific">Riemerella columbipharyngis</name>
    <dbReference type="NCBI Taxonomy" id="1071918"/>
    <lineage>
        <taxon>Bacteria</taxon>
        <taxon>Pseudomonadati</taxon>
        <taxon>Bacteroidota</taxon>
        <taxon>Flavobacteriia</taxon>
        <taxon>Flavobacteriales</taxon>
        <taxon>Weeksellaceae</taxon>
        <taxon>Riemerella</taxon>
    </lineage>
</organism>
<keyword evidence="3" id="KW-1185">Reference proteome</keyword>
<gene>
    <name evidence="2" type="ORF">SAMN05421544_10619</name>
</gene>
<evidence type="ECO:0000313" key="3">
    <source>
        <dbReference type="Proteomes" id="UP000198517"/>
    </source>
</evidence>
<dbReference type="RefSeq" id="WP_092736304.1">
    <property type="nucleotide sequence ID" value="NZ_FNAS01000006.1"/>
</dbReference>
<evidence type="ECO:0000313" key="2">
    <source>
        <dbReference type="EMBL" id="SDE27201.1"/>
    </source>
</evidence>
<dbReference type="InterPro" id="IPR046821">
    <property type="entry name" value="PDDEXK_11"/>
</dbReference>
<feature type="domain" description="PD-(D/E)XK nuclease" evidence="1">
    <location>
        <begin position="46"/>
        <end position="107"/>
    </location>
</feature>
<dbReference type="OrthoDB" id="5361365at2"/>
<accession>A0A1G7BJB1</accession>
<evidence type="ECO:0000259" key="1">
    <source>
        <dbReference type="Pfam" id="PF20472"/>
    </source>
</evidence>
<dbReference type="STRING" id="1071918.SAMN05421544_10619"/>
<name>A0A1G7BJB1_9FLAO</name>
<dbReference type="Proteomes" id="UP000198517">
    <property type="component" value="Unassembled WGS sequence"/>
</dbReference>
<dbReference type="AlphaFoldDB" id="A0A1G7BJB1"/>
<dbReference type="Pfam" id="PF20472">
    <property type="entry name" value="PDDEXK_11"/>
    <property type="match status" value="1"/>
</dbReference>
<protein>
    <recommendedName>
        <fullName evidence="1">PD-(D/E)XK nuclease domain-containing protein</fullName>
    </recommendedName>
</protein>
<dbReference type="EMBL" id="FNAS01000006">
    <property type="protein sequence ID" value="SDE27201.1"/>
    <property type="molecule type" value="Genomic_DNA"/>
</dbReference>
<reference evidence="2 3" key="1">
    <citation type="submission" date="2016-10" db="EMBL/GenBank/DDBJ databases">
        <authorList>
            <person name="de Groot N.N."/>
        </authorList>
    </citation>
    <scope>NUCLEOTIDE SEQUENCE [LARGE SCALE GENOMIC DNA]</scope>
    <source>
        <strain evidence="2 3">DSM 24015</strain>
    </source>
</reference>
<sequence>MIIGGKGGGNTKTGLIFEGKTDLSTFLNAQKDYKVDNGKVYYKKKLVGRIFKKHGFYKFLEELRINWKDLISKKLLPDDSIFVIIANTLFVIECKFQQVAGSVDEKLQTCDFKRKQYQKLLSKANIEVEYIYLLSDWFRNPSYKDVLDYIHSVHCYYFFEYIPLAKLGLPVPEQK</sequence>